<organism evidence="2 3">
    <name type="scientific">Macrosiphum euphorbiae</name>
    <name type="common">potato aphid</name>
    <dbReference type="NCBI Taxonomy" id="13131"/>
    <lineage>
        <taxon>Eukaryota</taxon>
        <taxon>Metazoa</taxon>
        <taxon>Ecdysozoa</taxon>
        <taxon>Arthropoda</taxon>
        <taxon>Hexapoda</taxon>
        <taxon>Insecta</taxon>
        <taxon>Pterygota</taxon>
        <taxon>Neoptera</taxon>
        <taxon>Paraneoptera</taxon>
        <taxon>Hemiptera</taxon>
        <taxon>Sternorrhyncha</taxon>
        <taxon>Aphidomorpha</taxon>
        <taxon>Aphidoidea</taxon>
        <taxon>Aphididae</taxon>
        <taxon>Macrosiphini</taxon>
        <taxon>Macrosiphum</taxon>
    </lineage>
</organism>
<dbReference type="Proteomes" id="UP001160148">
    <property type="component" value="Unassembled WGS sequence"/>
</dbReference>
<dbReference type="InterPro" id="IPR008906">
    <property type="entry name" value="HATC_C_dom"/>
</dbReference>
<dbReference type="InterPro" id="IPR012337">
    <property type="entry name" value="RNaseH-like_sf"/>
</dbReference>
<dbReference type="AlphaFoldDB" id="A0AAV0VM60"/>
<dbReference type="PANTHER" id="PTHR45749">
    <property type="match status" value="1"/>
</dbReference>
<dbReference type="PANTHER" id="PTHR45749:SF21">
    <property type="entry name" value="DUF4371 DOMAIN-CONTAINING PROTEIN"/>
    <property type="match status" value="1"/>
</dbReference>
<dbReference type="GO" id="GO:0046983">
    <property type="term" value="F:protein dimerization activity"/>
    <property type="evidence" value="ECO:0007669"/>
    <property type="project" value="InterPro"/>
</dbReference>
<evidence type="ECO:0000313" key="3">
    <source>
        <dbReference type="Proteomes" id="UP001160148"/>
    </source>
</evidence>
<keyword evidence="3" id="KW-1185">Reference proteome</keyword>
<sequence>MVHSIDERFSQDTIQVIHAVDSLLNMDISQTDLSYLSKTFQCDSEKLEIEVMLITNNSTIPNKDSFSNKSKIHEWLIWLKSNDHYKYFNQFFNVIQKFVVIPETSCTCERSFSKLTLVKSKLRSTMKQERLNALVVLTVEQEMAVNVDADAVIDDFIIEVDFKRRMSL</sequence>
<dbReference type="Pfam" id="PF05699">
    <property type="entry name" value="Dimer_Tnp_hAT"/>
    <property type="match status" value="1"/>
</dbReference>
<accession>A0AAV0VM60</accession>
<gene>
    <name evidence="2" type="ORF">MEUPH1_LOCUS1102</name>
</gene>
<dbReference type="SUPFAM" id="SSF53098">
    <property type="entry name" value="Ribonuclease H-like"/>
    <property type="match status" value="1"/>
</dbReference>
<reference evidence="2 3" key="1">
    <citation type="submission" date="2023-01" db="EMBL/GenBank/DDBJ databases">
        <authorList>
            <person name="Whitehead M."/>
        </authorList>
    </citation>
    <scope>NUCLEOTIDE SEQUENCE [LARGE SCALE GENOMIC DNA]</scope>
</reference>
<comment type="caution">
    <text evidence="2">The sequence shown here is derived from an EMBL/GenBank/DDBJ whole genome shotgun (WGS) entry which is preliminary data.</text>
</comment>
<evidence type="ECO:0000313" key="2">
    <source>
        <dbReference type="EMBL" id="CAI6343901.1"/>
    </source>
</evidence>
<proteinExistence type="predicted"/>
<dbReference type="EMBL" id="CARXXK010000001">
    <property type="protein sequence ID" value="CAI6343901.1"/>
    <property type="molecule type" value="Genomic_DNA"/>
</dbReference>
<protein>
    <recommendedName>
        <fullName evidence="1">HAT C-terminal dimerisation domain-containing protein</fullName>
    </recommendedName>
</protein>
<name>A0AAV0VM60_9HEMI</name>
<feature type="domain" description="HAT C-terminal dimerisation" evidence="1">
    <location>
        <begin position="73"/>
        <end position="143"/>
    </location>
</feature>
<evidence type="ECO:0000259" key="1">
    <source>
        <dbReference type="Pfam" id="PF05699"/>
    </source>
</evidence>